<sequence length="388" mass="43500">MNNGEKIENCLCTFKTEYPIYSLALRRNKLFIGGGKPNQLPILSCYSKEGSDFKLVSKQEFENNVHFVSSIAIHPKERIIACGINNSEEVIKKNNNQNKSCKIYKYKNNEFQLIHELHSLKGDASNDFQNNTKFNSDGTLLLTAGTDGLITMFDTVDYHPLFIRDQGESVLDTHFNESGSLVVSVSSQRLVVFKSANGSIVYEISNPIFNGKREATFASARFGQGESRTKLFIIANIDTKKSILCTLDISNWDKVHTKTILKNIGIKKIEVSPSGSHLTYVTVDNQLGVVNTKTARVILKINTAELTDNDDIITSISYTDEEHELIFGTDQGVCKLLKLKRAPETVVKFVLVSMSVISMLCIIILVLYAIMSKNPEYTFTSNDMYDEL</sequence>
<keyword evidence="13" id="KW-1185">Reference proteome</keyword>
<dbReference type="SMART" id="SM00320">
    <property type="entry name" value="WD40"/>
    <property type="match status" value="4"/>
</dbReference>
<evidence type="ECO:0000256" key="3">
    <source>
        <dbReference type="ARBA" id="ARBA00022574"/>
    </source>
</evidence>
<dbReference type="PANTHER" id="PTHR23284:SF0">
    <property type="entry name" value="PROLACTIN REGULATORY ELEMENT-BINDING PROTEIN"/>
    <property type="match status" value="1"/>
</dbReference>
<comment type="subcellular location">
    <subcellularLocation>
        <location evidence="1">Endoplasmic reticulum membrane</location>
        <topology evidence="1">Single-pass membrane protein</topology>
    </subcellularLocation>
</comment>
<evidence type="ECO:0000256" key="8">
    <source>
        <dbReference type="ARBA" id="ARBA00022927"/>
    </source>
</evidence>
<name>A0A1Y1VKN3_9FUNG</name>
<gene>
    <name evidence="12" type="ORF">BCR36DRAFT_319013</name>
</gene>
<keyword evidence="2" id="KW-0813">Transport</keyword>
<dbReference type="STRING" id="1754191.A0A1Y1VKN3"/>
<dbReference type="Gene3D" id="2.130.10.10">
    <property type="entry name" value="YVTN repeat-like/Quinoprotein amine dehydrogenase"/>
    <property type="match status" value="1"/>
</dbReference>
<reference evidence="12 13" key="1">
    <citation type="submission" date="2016-08" db="EMBL/GenBank/DDBJ databases">
        <title>Genomes of anaerobic fungi encode conserved fungal cellulosomes for biomass hydrolysis.</title>
        <authorList>
            <consortium name="DOE Joint Genome Institute"/>
            <person name="Haitjema C.H."/>
            <person name="Gilmore S.P."/>
            <person name="Henske J.K."/>
            <person name="Solomon K.V."/>
            <person name="De Groot R."/>
            <person name="Kuo A."/>
            <person name="Mondo S.J."/>
            <person name="Salamov A.A."/>
            <person name="Labutti K."/>
            <person name="Zhao Z."/>
            <person name="Chiniquy J."/>
            <person name="Barry K."/>
            <person name="Brewer H.M."/>
            <person name="Purvine S.O."/>
            <person name="Wright A.T."/>
            <person name="Boxma B."/>
            <person name="Van Alen T."/>
            <person name="Hackstein J.H."/>
            <person name="Baker S.E."/>
            <person name="Grigoriev I.V."/>
            <person name="O'Malley M.A."/>
        </authorList>
    </citation>
    <scope>NUCLEOTIDE SEQUENCE [LARGE SCALE GENOMIC DNA]</scope>
    <source>
        <strain evidence="13">finn</strain>
    </source>
</reference>
<dbReference type="AlphaFoldDB" id="A0A1Y1VKN3"/>
<keyword evidence="3" id="KW-0853">WD repeat</keyword>
<feature type="transmembrane region" description="Helical" evidence="11">
    <location>
        <begin position="346"/>
        <end position="371"/>
    </location>
</feature>
<keyword evidence="6" id="KW-0256">Endoplasmic reticulum</keyword>
<dbReference type="Pfam" id="PF00400">
    <property type="entry name" value="WD40"/>
    <property type="match status" value="1"/>
</dbReference>
<evidence type="ECO:0000256" key="2">
    <source>
        <dbReference type="ARBA" id="ARBA00022448"/>
    </source>
</evidence>
<evidence type="ECO:0000256" key="9">
    <source>
        <dbReference type="ARBA" id="ARBA00022989"/>
    </source>
</evidence>
<dbReference type="GO" id="GO:0005789">
    <property type="term" value="C:endoplasmic reticulum membrane"/>
    <property type="evidence" value="ECO:0007669"/>
    <property type="project" value="UniProtKB-SubCell"/>
</dbReference>
<dbReference type="SUPFAM" id="SSF50978">
    <property type="entry name" value="WD40 repeat-like"/>
    <property type="match status" value="1"/>
</dbReference>
<organism evidence="12 13">
    <name type="scientific">Piromyces finnis</name>
    <dbReference type="NCBI Taxonomy" id="1754191"/>
    <lineage>
        <taxon>Eukaryota</taxon>
        <taxon>Fungi</taxon>
        <taxon>Fungi incertae sedis</taxon>
        <taxon>Chytridiomycota</taxon>
        <taxon>Chytridiomycota incertae sedis</taxon>
        <taxon>Neocallimastigomycetes</taxon>
        <taxon>Neocallimastigales</taxon>
        <taxon>Neocallimastigaceae</taxon>
        <taxon>Piromyces</taxon>
    </lineage>
</organism>
<evidence type="ECO:0000256" key="10">
    <source>
        <dbReference type="ARBA" id="ARBA00023136"/>
    </source>
</evidence>
<reference evidence="12 13" key="2">
    <citation type="submission" date="2016-08" db="EMBL/GenBank/DDBJ databases">
        <title>Pervasive Adenine N6-methylation of Active Genes in Fungi.</title>
        <authorList>
            <consortium name="DOE Joint Genome Institute"/>
            <person name="Mondo S.J."/>
            <person name="Dannebaum R.O."/>
            <person name="Kuo R.C."/>
            <person name="Labutti K."/>
            <person name="Haridas S."/>
            <person name="Kuo A."/>
            <person name="Salamov A."/>
            <person name="Ahrendt S.R."/>
            <person name="Lipzen A."/>
            <person name="Sullivan W."/>
            <person name="Andreopoulos W.B."/>
            <person name="Clum A."/>
            <person name="Lindquist E."/>
            <person name="Daum C."/>
            <person name="Ramamoorthy G.K."/>
            <person name="Gryganskyi A."/>
            <person name="Culley D."/>
            <person name="Magnuson J.K."/>
            <person name="James T.Y."/>
            <person name="O'Malley M.A."/>
            <person name="Stajich J.E."/>
            <person name="Spatafora J.W."/>
            <person name="Visel A."/>
            <person name="Grigoriev I.V."/>
        </authorList>
    </citation>
    <scope>NUCLEOTIDE SEQUENCE [LARGE SCALE GENOMIC DNA]</scope>
    <source>
        <strain evidence="13">finn</strain>
    </source>
</reference>
<protein>
    <submittedName>
        <fullName evidence="12">WD40 repeat-like protein</fullName>
    </submittedName>
</protein>
<dbReference type="GO" id="GO:0003400">
    <property type="term" value="P:regulation of COPII vesicle coating"/>
    <property type="evidence" value="ECO:0007669"/>
    <property type="project" value="TreeGrafter"/>
</dbReference>
<keyword evidence="9 11" id="KW-1133">Transmembrane helix</keyword>
<dbReference type="OrthoDB" id="2013972at2759"/>
<dbReference type="EMBL" id="MCFH01000005">
    <property type="protein sequence ID" value="ORX57927.1"/>
    <property type="molecule type" value="Genomic_DNA"/>
</dbReference>
<keyword evidence="7" id="KW-0931">ER-Golgi transport</keyword>
<evidence type="ECO:0000256" key="4">
    <source>
        <dbReference type="ARBA" id="ARBA00022692"/>
    </source>
</evidence>
<evidence type="ECO:0000256" key="5">
    <source>
        <dbReference type="ARBA" id="ARBA00022737"/>
    </source>
</evidence>
<dbReference type="PANTHER" id="PTHR23284">
    <property type="entry name" value="PROLACTIN REGULATORY ELEMENT BINDING PROTEIN"/>
    <property type="match status" value="1"/>
</dbReference>
<accession>A0A1Y1VKN3</accession>
<dbReference type="InterPro" id="IPR036322">
    <property type="entry name" value="WD40_repeat_dom_sf"/>
</dbReference>
<dbReference type="InterPro" id="IPR001680">
    <property type="entry name" value="WD40_rpt"/>
</dbReference>
<dbReference type="Proteomes" id="UP000193719">
    <property type="component" value="Unassembled WGS sequence"/>
</dbReference>
<dbReference type="InterPro" id="IPR015943">
    <property type="entry name" value="WD40/YVTN_repeat-like_dom_sf"/>
</dbReference>
<evidence type="ECO:0000256" key="6">
    <source>
        <dbReference type="ARBA" id="ARBA00022824"/>
    </source>
</evidence>
<evidence type="ECO:0000256" key="1">
    <source>
        <dbReference type="ARBA" id="ARBA00004389"/>
    </source>
</evidence>
<dbReference type="GO" id="GO:0006888">
    <property type="term" value="P:endoplasmic reticulum to Golgi vesicle-mediated transport"/>
    <property type="evidence" value="ECO:0007669"/>
    <property type="project" value="TreeGrafter"/>
</dbReference>
<dbReference type="GO" id="GO:0005085">
    <property type="term" value="F:guanyl-nucleotide exchange factor activity"/>
    <property type="evidence" value="ECO:0007669"/>
    <property type="project" value="InterPro"/>
</dbReference>
<evidence type="ECO:0000313" key="13">
    <source>
        <dbReference type="Proteomes" id="UP000193719"/>
    </source>
</evidence>
<evidence type="ECO:0000313" key="12">
    <source>
        <dbReference type="EMBL" id="ORX57927.1"/>
    </source>
</evidence>
<dbReference type="InterPro" id="IPR045260">
    <property type="entry name" value="Sec12-like"/>
</dbReference>
<evidence type="ECO:0000256" key="7">
    <source>
        <dbReference type="ARBA" id="ARBA00022892"/>
    </source>
</evidence>
<dbReference type="GO" id="GO:0015031">
    <property type="term" value="P:protein transport"/>
    <property type="evidence" value="ECO:0007669"/>
    <property type="project" value="UniProtKB-KW"/>
</dbReference>
<evidence type="ECO:0000256" key="11">
    <source>
        <dbReference type="SAM" id="Phobius"/>
    </source>
</evidence>
<keyword evidence="10 11" id="KW-0472">Membrane</keyword>
<proteinExistence type="predicted"/>
<keyword evidence="8" id="KW-0653">Protein transport</keyword>
<keyword evidence="5" id="KW-0677">Repeat</keyword>
<comment type="caution">
    <text evidence="12">The sequence shown here is derived from an EMBL/GenBank/DDBJ whole genome shotgun (WGS) entry which is preliminary data.</text>
</comment>
<keyword evidence="4 11" id="KW-0812">Transmembrane</keyword>